<evidence type="ECO:0000256" key="1">
    <source>
        <dbReference type="SAM" id="SignalP"/>
    </source>
</evidence>
<comment type="caution">
    <text evidence="2">The sequence shown here is derived from an EMBL/GenBank/DDBJ whole genome shotgun (WGS) entry which is preliminary data.</text>
</comment>
<proteinExistence type="predicted"/>
<name>A0A9D9GY18_9BACL</name>
<reference evidence="2" key="2">
    <citation type="journal article" date="2021" name="PeerJ">
        <title>Extensive microbial diversity within the chicken gut microbiome revealed by metagenomics and culture.</title>
        <authorList>
            <person name="Gilroy R."/>
            <person name="Ravi A."/>
            <person name="Getino M."/>
            <person name="Pursley I."/>
            <person name="Horton D.L."/>
            <person name="Alikhan N.F."/>
            <person name="Baker D."/>
            <person name="Gharbi K."/>
            <person name="Hall N."/>
            <person name="Watson M."/>
            <person name="Adriaenssens E.M."/>
            <person name="Foster-Nyarko E."/>
            <person name="Jarju S."/>
            <person name="Secka A."/>
            <person name="Antonio M."/>
            <person name="Oren A."/>
            <person name="Chaudhuri R.R."/>
            <person name="La Ragione R."/>
            <person name="Hildebrand F."/>
            <person name="Pallen M.J."/>
        </authorList>
    </citation>
    <scope>NUCLEOTIDE SEQUENCE</scope>
    <source>
        <strain evidence="2">11159</strain>
    </source>
</reference>
<dbReference type="Proteomes" id="UP000823613">
    <property type="component" value="Unassembled WGS sequence"/>
</dbReference>
<evidence type="ECO:0000313" key="2">
    <source>
        <dbReference type="EMBL" id="MBO8428123.1"/>
    </source>
</evidence>
<dbReference type="PROSITE" id="PS51257">
    <property type="entry name" value="PROKAR_LIPOPROTEIN"/>
    <property type="match status" value="1"/>
</dbReference>
<feature type="signal peptide" evidence="1">
    <location>
        <begin position="1"/>
        <end position="25"/>
    </location>
</feature>
<sequence length="465" mass="51678">MKKKVFKLSLYSLILLGGLVTSCNKDDNNPGGDNGEYSATNPRIIDNIEVDSEPIKLKAPFTVLDEEGNKPEELEYNNVVLDSNVFDNLYEAIRIAGMNGSNSKPLQVQDSNFTQVFIRQRASNWFVFDGHDYVGTDASGAATEYIDSHKNSYAITGTGSQYARLGRSDYTTNMELNESKLELNAGAYNYMFSKNGVGAGENGNNINGFSYVTANVRLSEMKYRPSADGDGWNAYIFINLGCGIGSDLGLIGNLMGSTVQYRLFRNCQSRTHGTQGFLTFPDLGIVTQSTKYDPSTGEYSGFDDLRFEVCGLTNGWILNITNLRTNQTFTLSDLHYESDGVTPVNENVEPCYYTALIASSYCPVVGNVWNWDCGASMTNVIWENIEMQRYVDDNIETYRNATSDKIISFTPGSEYMRDGYSQGAFASYHEFGVYEEKGTYASGNTYEAGDTYLSQSVSYTNPWEE</sequence>
<keyword evidence="1" id="KW-0732">Signal</keyword>
<reference evidence="2" key="1">
    <citation type="submission" date="2020-10" db="EMBL/GenBank/DDBJ databases">
        <authorList>
            <person name="Gilroy R."/>
        </authorList>
    </citation>
    <scope>NUCLEOTIDE SEQUENCE</scope>
    <source>
        <strain evidence="2">11159</strain>
    </source>
</reference>
<organism evidence="2 3">
    <name type="scientific">Candidatus Onthovivens merdipullorum</name>
    <dbReference type="NCBI Taxonomy" id="2840889"/>
    <lineage>
        <taxon>Bacteria</taxon>
        <taxon>Bacillati</taxon>
        <taxon>Bacillota</taxon>
        <taxon>Bacilli</taxon>
        <taxon>Bacillales</taxon>
        <taxon>Candidatus Onthovivens</taxon>
    </lineage>
</organism>
<evidence type="ECO:0000313" key="3">
    <source>
        <dbReference type="Proteomes" id="UP000823613"/>
    </source>
</evidence>
<feature type="chain" id="PRO_5038868129" evidence="1">
    <location>
        <begin position="26"/>
        <end position="465"/>
    </location>
</feature>
<dbReference type="AlphaFoldDB" id="A0A9D9GY18"/>
<dbReference type="EMBL" id="JADIMY010000119">
    <property type="protein sequence ID" value="MBO8428123.1"/>
    <property type="molecule type" value="Genomic_DNA"/>
</dbReference>
<protein>
    <submittedName>
        <fullName evidence="2">Uncharacterized protein</fullName>
    </submittedName>
</protein>
<accession>A0A9D9GY18</accession>
<gene>
    <name evidence="2" type="ORF">IAC58_06245</name>
</gene>